<organism evidence="2">
    <name type="scientific">uncultured Caudovirales phage</name>
    <dbReference type="NCBI Taxonomy" id="2100421"/>
    <lineage>
        <taxon>Viruses</taxon>
        <taxon>Duplodnaviria</taxon>
        <taxon>Heunggongvirae</taxon>
        <taxon>Uroviricota</taxon>
        <taxon>Caudoviricetes</taxon>
        <taxon>Peduoviridae</taxon>
        <taxon>Maltschvirus</taxon>
        <taxon>Maltschvirus maltsch</taxon>
    </lineage>
</organism>
<reference evidence="2" key="1">
    <citation type="submission" date="2020-04" db="EMBL/GenBank/DDBJ databases">
        <authorList>
            <person name="Chiriac C."/>
            <person name="Salcher M."/>
            <person name="Ghai R."/>
            <person name="Kavagutti S V."/>
        </authorList>
    </citation>
    <scope>NUCLEOTIDE SEQUENCE</scope>
</reference>
<gene>
    <name evidence="2" type="ORF">UFOVP264_17</name>
</gene>
<feature type="region of interest" description="Disordered" evidence="1">
    <location>
        <begin position="99"/>
        <end position="119"/>
    </location>
</feature>
<sequence>MAKEGINRTIDIAQPSIFGRIGTGLGKGIAETLPREIERGRLASGLNKLGNQKNLTPFQAFAGLAATPGITPQMLQSGSDILRQQQYLNALKNQYEAQGGPQSAKQVGYTPTPEEVAQPRKGEIPTLATPEATAESYKIFILPTEQEERQNAFANFQANPARYNYNFDDALAEQKAITARNEKIQQSYQGQEATAVNKEEKVKEALADEVKKLKLNNIPPKAYQKFEEKILNSVLSKKEGGEGLTQEQAIKKYSKDLDQANRNYLDLSSLSSWSPLDFNRRVNSLQKDFASRGEQQQMMDQLVSDYELSPLYAAHKAYPIEKGAIPTINKLKNQISTSAAPGAVVSRLNDPTYEQLKKEMGKKNSPLSIAYELQSMNQDPRGFLNYLNNHRDDLEVWQADQLTKNLNIFDLKDIWLRAWE</sequence>
<protein>
    <submittedName>
        <fullName evidence="2">Uncharacterized protein</fullName>
    </submittedName>
</protein>
<dbReference type="EMBL" id="LR796277">
    <property type="protein sequence ID" value="CAB4133778.1"/>
    <property type="molecule type" value="Genomic_DNA"/>
</dbReference>
<proteinExistence type="predicted"/>
<evidence type="ECO:0000313" key="2">
    <source>
        <dbReference type="EMBL" id="CAB4133778.1"/>
    </source>
</evidence>
<accession>A0A6J5LGF7</accession>
<name>A0A6J5LGF7_9CAUD</name>
<evidence type="ECO:0000256" key="1">
    <source>
        <dbReference type="SAM" id="MobiDB-lite"/>
    </source>
</evidence>